<dbReference type="InterPro" id="IPR052895">
    <property type="entry name" value="HetReg/Transcr_Mod"/>
</dbReference>
<evidence type="ECO:0000313" key="3">
    <source>
        <dbReference type="EMBL" id="KAK3368573.1"/>
    </source>
</evidence>
<feature type="region of interest" description="Disordered" evidence="1">
    <location>
        <begin position="496"/>
        <end position="515"/>
    </location>
</feature>
<dbReference type="PANTHER" id="PTHR24148:SF82">
    <property type="entry name" value="HETEROKARYON INCOMPATIBILITY DOMAIN-CONTAINING PROTEIN"/>
    <property type="match status" value="1"/>
</dbReference>
<protein>
    <submittedName>
        <fullName evidence="3">Heterokaryon incompatibility protein-domain-containing protein</fullName>
    </submittedName>
</protein>
<evidence type="ECO:0000313" key="4">
    <source>
        <dbReference type="Proteomes" id="UP001285441"/>
    </source>
</evidence>
<dbReference type="Proteomes" id="UP001285441">
    <property type="component" value="Unassembled WGS sequence"/>
</dbReference>
<dbReference type="InterPro" id="IPR010730">
    <property type="entry name" value="HET"/>
</dbReference>
<comment type="caution">
    <text evidence="3">The sequence shown here is derived from an EMBL/GenBank/DDBJ whole genome shotgun (WGS) entry which is preliminary data.</text>
</comment>
<proteinExistence type="predicted"/>
<evidence type="ECO:0000256" key="1">
    <source>
        <dbReference type="SAM" id="MobiDB-lite"/>
    </source>
</evidence>
<keyword evidence="4" id="KW-1185">Reference proteome</keyword>
<feature type="domain" description="Heterokaryon incompatibility" evidence="2">
    <location>
        <begin position="49"/>
        <end position="190"/>
    </location>
</feature>
<sequence>MANPNFPYTALDPSNSEVRLVKIHPGRIDEPITCSLAIVRLHEPECPKFEALSYFWGDPSILSSITVSGQSFNVTKNLAAALPNLRSEHQARVFWIDAICINQSDCEEQNSQVRLMGAVYRNASRVVVWLGEGTAESNNVFTFGSPVDNVEEPRSKSLETDGDAAAKAQHDLIHDIGCRPWFRRVWVIQEIALAREILVRCGRHEMAWETLRSQWEKLELASRTISIGASRPPAPPGGDNWADLAKTFPRLSRTRDLVQKAGQNLAPPHPSMGQLLAWHRTFEATEPRDKVYGLLGFHQLDDNGQLHPLLRPDYSENTTDQQVRINTAEFCILQDRRLDILTLCHPSAGDHQTATVPSWAPDWASTWTPPNSPSTLLLQKYNINSPPQLLRQLISTATSDSSFHDWRADGLSSEPRYTINRDKALLTTTGVRIDTITAVGLVCDHPSLETIFTWDMVMQDEFQLHAQSSTVMNFGSGIASQCSKLWARSSRSKERLLAPSTSANNPDEQHKPQVTAGLKDPYFGGGTLADAYLKTITLGRLFNGKKLGEQECSIFWEVNDHEEREEESHNSQTIKGLFNAIKQHPLHRRLLVTEKGYVGLGPASCEAYVQGCMKGEMAHMLKGDENVLEEFILV</sequence>
<dbReference type="PANTHER" id="PTHR24148">
    <property type="entry name" value="ANKYRIN REPEAT DOMAIN-CONTAINING PROTEIN 39 HOMOLOG-RELATED"/>
    <property type="match status" value="1"/>
</dbReference>
<dbReference type="AlphaFoldDB" id="A0AAE0K1Z5"/>
<dbReference type="Pfam" id="PF06985">
    <property type="entry name" value="HET"/>
    <property type="match status" value="1"/>
</dbReference>
<name>A0AAE0K1Z5_9PEZI</name>
<evidence type="ECO:0000259" key="2">
    <source>
        <dbReference type="Pfam" id="PF06985"/>
    </source>
</evidence>
<reference evidence="3" key="2">
    <citation type="submission" date="2023-06" db="EMBL/GenBank/DDBJ databases">
        <authorList>
            <consortium name="Lawrence Berkeley National Laboratory"/>
            <person name="Haridas S."/>
            <person name="Hensen N."/>
            <person name="Bonometti L."/>
            <person name="Westerberg I."/>
            <person name="Brannstrom I.O."/>
            <person name="Guillou S."/>
            <person name="Cros-Aarteil S."/>
            <person name="Calhoun S."/>
            <person name="Kuo A."/>
            <person name="Mondo S."/>
            <person name="Pangilinan J."/>
            <person name="Riley R."/>
            <person name="LaButti K."/>
            <person name="Andreopoulos B."/>
            <person name="Lipzen A."/>
            <person name="Chen C."/>
            <person name="Yanf M."/>
            <person name="Daum C."/>
            <person name="Ng V."/>
            <person name="Clum A."/>
            <person name="Steindorff A."/>
            <person name="Ohm R."/>
            <person name="Martin F."/>
            <person name="Silar P."/>
            <person name="Natvig D."/>
            <person name="Lalanne C."/>
            <person name="Gautier V."/>
            <person name="Ament-velasquez S.L."/>
            <person name="Kruys A."/>
            <person name="Hutchinson M.I."/>
            <person name="Powell A.J."/>
            <person name="Barry K."/>
            <person name="Miller A.N."/>
            <person name="Grigoriev I.V."/>
            <person name="Debuchy R."/>
            <person name="Gladieux P."/>
            <person name="Thoren M.H."/>
            <person name="Johannesson H."/>
        </authorList>
    </citation>
    <scope>NUCLEOTIDE SEQUENCE</scope>
    <source>
        <strain evidence="3">CBS 232.78</strain>
    </source>
</reference>
<dbReference type="EMBL" id="JAULSW010000010">
    <property type="protein sequence ID" value="KAK3368573.1"/>
    <property type="molecule type" value="Genomic_DNA"/>
</dbReference>
<gene>
    <name evidence="3" type="ORF">B0H63DRAFT_565234</name>
</gene>
<reference evidence="3" key="1">
    <citation type="journal article" date="2023" name="Mol. Phylogenet. Evol.">
        <title>Genome-scale phylogeny and comparative genomics of the fungal order Sordariales.</title>
        <authorList>
            <person name="Hensen N."/>
            <person name="Bonometti L."/>
            <person name="Westerberg I."/>
            <person name="Brannstrom I.O."/>
            <person name="Guillou S."/>
            <person name="Cros-Aarteil S."/>
            <person name="Calhoun S."/>
            <person name="Haridas S."/>
            <person name="Kuo A."/>
            <person name="Mondo S."/>
            <person name="Pangilinan J."/>
            <person name="Riley R."/>
            <person name="LaButti K."/>
            <person name="Andreopoulos B."/>
            <person name="Lipzen A."/>
            <person name="Chen C."/>
            <person name="Yan M."/>
            <person name="Daum C."/>
            <person name="Ng V."/>
            <person name="Clum A."/>
            <person name="Steindorff A."/>
            <person name="Ohm R.A."/>
            <person name="Martin F."/>
            <person name="Silar P."/>
            <person name="Natvig D.O."/>
            <person name="Lalanne C."/>
            <person name="Gautier V."/>
            <person name="Ament-Velasquez S.L."/>
            <person name="Kruys A."/>
            <person name="Hutchinson M.I."/>
            <person name="Powell A.J."/>
            <person name="Barry K."/>
            <person name="Miller A.N."/>
            <person name="Grigoriev I.V."/>
            <person name="Debuchy R."/>
            <person name="Gladieux P."/>
            <person name="Hiltunen Thoren M."/>
            <person name="Johannesson H."/>
        </authorList>
    </citation>
    <scope>NUCLEOTIDE SEQUENCE</scope>
    <source>
        <strain evidence="3">CBS 232.78</strain>
    </source>
</reference>
<organism evidence="3 4">
    <name type="scientific">Podospora didyma</name>
    <dbReference type="NCBI Taxonomy" id="330526"/>
    <lineage>
        <taxon>Eukaryota</taxon>
        <taxon>Fungi</taxon>
        <taxon>Dikarya</taxon>
        <taxon>Ascomycota</taxon>
        <taxon>Pezizomycotina</taxon>
        <taxon>Sordariomycetes</taxon>
        <taxon>Sordariomycetidae</taxon>
        <taxon>Sordariales</taxon>
        <taxon>Podosporaceae</taxon>
        <taxon>Podospora</taxon>
    </lineage>
</organism>
<accession>A0AAE0K1Z5</accession>